<dbReference type="Proteomes" id="UP000321181">
    <property type="component" value="Unassembled WGS sequence"/>
</dbReference>
<sequence length="123" mass="13738">MDPSLAEALHRSQVVELTTTGRRSAQPRRVEVFLHELDGRLFVSGMPSPHQRAWLLNVGADPHVTVHLSRHAVADVPALARVIEDPAERRPFIEAAARRWNRRDVALMMAQSPLIEITPVDVG</sequence>
<accession>A0A512DBH0</accession>
<protein>
    <recommendedName>
        <fullName evidence="3">Nitroreductase</fullName>
    </recommendedName>
</protein>
<dbReference type="RefSeq" id="WP_186816457.1">
    <property type="nucleotide sequence ID" value="NZ_BAAARM010000002.1"/>
</dbReference>
<proteinExistence type="predicted"/>
<dbReference type="Pfam" id="PF04075">
    <property type="entry name" value="F420H2_quin_red"/>
    <property type="match status" value="1"/>
</dbReference>
<organism evidence="1 2">
    <name type="scientific">Cellulomonas aerilata</name>
    <dbReference type="NCBI Taxonomy" id="515326"/>
    <lineage>
        <taxon>Bacteria</taxon>
        <taxon>Bacillati</taxon>
        <taxon>Actinomycetota</taxon>
        <taxon>Actinomycetes</taxon>
        <taxon>Micrococcales</taxon>
        <taxon>Cellulomonadaceae</taxon>
        <taxon>Cellulomonas</taxon>
    </lineage>
</organism>
<evidence type="ECO:0008006" key="3">
    <source>
        <dbReference type="Google" id="ProtNLM"/>
    </source>
</evidence>
<dbReference type="NCBIfam" id="TIGR00026">
    <property type="entry name" value="hi_GC_TIGR00026"/>
    <property type="match status" value="1"/>
</dbReference>
<evidence type="ECO:0000313" key="2">
    <source>
        <dbReference type="Proteomes" id="UP000321181"/>
    </source>
</evidence>
<keyword evidence="2" id="KW-1185">Reference proteome</keyword>
<dbReference type="InterPro" id="IPR004378">
    <property type="entry name" value="F420H2_quin_Rdtase"/>
</dbReference>
<dbReference type="AlphaFoldDB" id="A0A512DBH0"/>
<reference evidence="1 2" key="1">
    <citation type="submission" date="2019-07" db="EMBL/GenBank/DDBJ databases">
        <title>Whole genome shotgun sequence of Cellulomonas aerilata NBRC 106308.</title>
        <authorList>
            <person name="Hosoyama A."/>
            <person name="Uohara A."/>
            <person name="Ohji S."/>
            <person name="Ichikawa N."/>
        </authorList>
    </citation>
    <scope>NUCLEOTIDE SEQUENCE [LARGE SCALE GENOMIC DNA]</scope>
    <source>
        <strain evidence="1 2">NBRC 106308</strain>
    </source>
</reference>
<dbReference type="GO" id="GO:0016491">
    <property type="term" value="F:oxidoreductase activity"/>
    <property type="evidence" value="ECO:0007669"/>
    <property type="project" value="InterPro"/>
</dbReference>
<evidence type="ECO:0000313" key="1">
    <source>
        <dbReference type="EMBL" id="GEO33813.1"/>
    </source>
</evidence>
<gene>
    <name evidence="1" type="ORF">CAE01nite_15380</name>
</gene>
<dbReference type="SUPFAM" id="SSF50475">
    <property type="entry name" value="FMN-binding split barrel"/>
    <property type="match status" value="1"/>
</dbReference>
<dbReference type="InterPro" id="IPR012349">
    <property type="entry name" value="Split_barrel_FMN-bd"/>
</dbReference>
<comment type="caution">
    <text evidence="1">The sequence shown here is derived from an EMBL/GenBank/DDBJ whole genome shotgun (WGS) entry which is preliminary data.</text>
</comment>
<dbReference type="EMBL" id="BJYY01000012">
    <property type="protein sequence ID" value="GEO33813.1"/>
    <property type="molecule type" value="Genomic_DNA"/>
</dbReference>
<name>A0A512DBH0_9CELL</name>
<dbReference type="Gene3D" id="2.30.110.10">
    <property type="entry name" value="Electron Transport, Fmn-binding Protein, Chain A"/>
    <property type="match status" value="1"/>
</dbReference>